<evidence type="ECO:0000313" key="1">
    <source>
        <dbReference type="EMBL" id="MBB6211944.1"/>
    </source>
</evidence>
<proteinExistence type="predicted"/>
<name>A0A7W9ZKK9_NOVIT</name>
<evidence type="ECO:0008006" key="3">
    <source>
        <dbReference type="Google" id="ProtNLM"/>
    </source>
</evidence>
<dbReference type="EMBL" id="JACIIX010000015">
    <property type="protein sequence ID" value="MBB6211944.1"/>
    <property type="molecule type" value="Genomic_DNA"/>
</dbReference>
<accession>A0A7W9ZKK9</accession>
<evidence type="ECO:0000313" key="2">
    <source>
        <dbReference type="Proteomes" id="UP000544872"/>
    </source>
</evidence>
<dbReference type="RefSeq" id="WP_184265166.1">
    <property type="nucleotide sequence ID" value="NZ_JACIIX010000015.1"/>
</dbReference>
<dbReference type="InterPro" id="IPR036374">
    <property type="entry name" value="OxRdtase_Mopterin-bd_sf"/>
</dbReference>
<reference evidence="1 2" key="1">
    <citation type="submission" date="2020-08" db="EMBL/GenBank/DDBJ databases">
        <title>Genomic Encyclopedia of Type Strains, Phase IV (KMG-IV): sequencing the most valuable type-strain genomes for metagenomic binning, comparative biology and taxonomic classification.</title>
        <authorList>
            <person name="Goeker M."/>
        </authorList>
    </citation>
    <scope>NUCLEOTIDE SEQUENCE [LARGE SCALE GENOMIC DNA]</scope>
    <source>
        <strain evidence="1 2">DSM 11590</strain>
    </source>
</reference>
<protein>
    <recommendedName>
        <fullName evidence="3">Oxidoreductase molybdopterin-binding domain-containing protein</fullName>
    </recommendedName>
</protein>
<keyword evidence="2" id="KW-1185">Reference proteome</keyword>
<dbReference type="AlphaFoldDB" id="A0A7W9ZKK9"/>
<sequence>MNRGFNAVSRFFSQGLGAVVLLLGLTAVISTPVSAQEGVLPKPTGAVILTLKGGIQFTNNGDKAEFDLAMLEKLKGRVAPVKTPWADKETTYEGPLMSAILDAVGAKGTTLMVKAINDYVAEVPVEDMTRYPVILATKRDGKKMTVREKGPLFIIYPFDLDPSLQNEKIYNRSVWQVKEIAVN</sequence>
<dbReference type="SUPFAM" id="SSF56524">
    <property type="entry name" value="Oxidoreductase molybdopterin-binding domain"/>
    <property type="match status" value="1"/>
</dbReference>
<comment type="caution">
    <text evidence="1">The sequence shown here is derived from an EMBL/GenBank/DDBJ whole genome shotgun (WGS) entry which is preliminary data.</text>
</comment>
<organism evidence="1 2">
    <name type="scientific">Novispirillum itersonii</name>
    <name type="common">Aquaspirillum itersonii</name>
    <dbReference type="NCBI Taxonomy" id="189"/>
    <lineage>
        <taxon>Bacteria</taxon>
        <taxon>Pseudomonadati</taxon>
        <taxon>Pseudomonadota</taxon>
        <taxon>Alphaproteobacteria</taxon>
        <taxon>Rhodospirillales</taxon>
        <taxon>Novispirillaceae</taxon>
        <taxon>Novispirillum</taxon>
    </lineage>
</organism>
<gene>
    <name evidence="1" type="ORF">FHS48_003390</name>
</gene>
<dbReference type="Proteomes" id="UP000544872">
    <property type="component" value="Unassembled WGS sequence"/>
</dbReference>